<dbReference type="AlphaFoldDB" id="A0A2Z3KGN7"/>
<name>A0A2Z3KGN7_LACLL</name>
<dbReference type="Proteomes" id="UP000245919">
    <property type="component" value="Chromosome"/>
</dbReference>
<dbReference type="EMBL" id="CP028160">
    <property type="protein sequence ID" value="AWN66586.1"/>
    <property type="molecule type" value="Genomic_DNA"/>
</dbReference>
<accession>A0A2Z3KGN7</accession>
<dbReference type="RefSeq" id="WP_109991273.1">
    <property type="nucleotide sequence ID" value="NZ_CP028160.1"/>
</dbReference>
<protein>
    <submittedName>
        <fullName evidence="1">Uncharacterized protein</fullName>
    </submittedName>
</protein>
<dbReference type="GeneID" id="89634215"/>
<proteinExistence type="predicted"/>
<evidence type="ECO:0000313" key="1">
    <source>
        <dbReference type="EMBL" id="AWN66586.1"/>
    </source>
</evidence>
<reference evidence="1 2" key="1">
    <citation type="submission" date="2018-03" db="EMBL/GenBank/DDBJ databases">
        <title>Genome sequence of Lactococcus lactis strain 14B4 from almond drupe.</title>
        <authorList>
            <person name="Tran T.D."/>
            <person name="McGarvey J.A."/>
            <person name="Huynh S."/>
            <person name="Parker C.T."/>
        </authorList>
    </citation>
    <scope>NUCLEOTIDE SEQUENCE [LARGE SCALE GENOMIC DNA]</scope>
    <source>
        <strain evidence="1 2">14B4</strain>
    </source>
</reference>
<organism evidence="1 2">
    <name type="scientific">Lactococcus lactis subsp. lactis</name>
    <name type="common">Streptococcus lactis</name>
    <dbReference type="NCBI Taxonomy" id="1360"/>
    <lineage>
        <taxon>Bacteria</taxon>
        <taxon>Bacillati</taxon>
        <taxon>Bacillota</taxon>
        <taxon>Bacilli</taxon>
        <taxon>Lactobacillales</taxon>
        <taxon>Streptococcaceae</taxon>
        <taxon>Lactococcus</taxon>
    </lineage>
</organism>
<sequence>MSEETGYLFLERAYSNKQEAHESLVRDEKLEKSFNILWEKHAKVYFIHDDEQLMISRQIANELDNCTMNWYELTLENKSESLERWAKKSQKNSYIWFVYLNPYTKRLVKVVD</sequence>
<evidence type="ECO:0000313" key="2">
    <source>
        <dbReference type="Proteomes" id="UP000245919"/>
    </source>
</evidence>
<gene>
    <name evidence="1" type="ORF">LL14B4_10525</name>
</gene>